<dbReference type="PROSITE" id="PS00107">
    <property type="entry name" value="PROTEIN_KINASE_ATP"/>
    <property type="match status" value="1"/>
</dbReference>
<reference evidence="13" key="1">
    <citation type="journal article" date="2023" name="Mol. Phylogenet. Evol.">
        <title>Genome-scale phylogeny and comparative genomics of the fungal order Sordariales.</title>
        <authorList>
            <person name="Hensen N."/>
            <person name="Bonometti L."/>
            <person name="Westerberg I."/>
            <person name="Brannstrom I.O."/>
            <person name="Guillou S."/>
            <person name="Cros-Aarteil S."/>
            <person name="Calhoun S."/>
            <person name="Haridas S."/>
            <person name="Kuo A."/>
            <person name="Mondo S."/>
            <person name="Pangilinan J."/>
            <person name="Riley R."/>
            <person name="LaButti K."/>
            <person name="Andreopoulos B."/>
            <person name="Lipzen A."/>
            <person name="Chen C."/>
            <person name="Yan M."/>
            <person name="Daum C."/>
            <person name="Ng V."/>
            <person name="Clum A."/>
            <person name="Steindorff A."/>
            <person name="Ohm R.A."/>
            <person name="Martin F."/>
            <person name="Silar P."/>
            <person name="Natvig D.O."/>
            <person name="Lalanne C."/>
            <person name="Gautier V."/>
            <person name="Ament-Velasquez S.L."/>
            <person name="Kruys A."/>
            <person name="Hutchinson M.I."/>
            <person name="Powell A.J."/>
            <person name="Barry K."/>
            <person name="Miller A.N."/>
            <person name="Grigoriev I.V."/>
            <person name="Debuchy R."/>
            <person name="Gladieux P."/>
            <person name="Hiltunen Thoren M."/>
            <person name="Johannesson H."/>
        </authorList>
    </citation>
    <scope>NUCLEOTIDE SEQUENCE</scope>
    <source>
        <strain evidence="13">CBS 731.68</strain>
    </source>
</reference>
<keyword evidence="14" id="KW-1185">Reference proteome</keyword>
<dbReference type="Gene3D" id="1.10.510.10">
    <property type="entry name" value="Transferase(Phosphotransferase) domain 1"/>
    <property type="match status" value="1"/>
</dbReference>
<sequence length="285" mass="32276">MRELQHRIIHELGSGGFGTVYKSRLMPFGRVIAVKVLHKGDQEDEQWEKSTDLAYKGEGTILPSLNHPHIIRAFHSQGWGTPQVEIFMDLMDGTLADLAWSLVRPYRALADTVLCQILQALDYLNGLGLVHRDVKPQNIFYTRPPRPFPGSTTPDSTMLLLRHHHFRLGDFGLCDSESAVSAALSPRGSYPYMAPELLATPRPRHAQSHKSDVWALYVTVLWTLNVRGLRRTMERTGVIGEVLADEVFYLDNGLQHLEGMAQVNPRHRASARRMLKTLGWKRPVE</sequence>
<dbReference type="SUPFAM" id="SSF56112">
    <property type="entry name" value="Protein kinase-like (PK-like)"/>
    <property type="match status" value="1"/>
</dbReference>
<dbReference type="PROSITE" id="PS00108">
    <property type="entry name" value="PROTEIN_KINASE_ST"/>
    <property type="match status" value="1"/>
</dbReference>
<dbReference type="EC" id="2.7.11.1" evidence="2"/>
<evidence type="ECO:0000313" key="14">
    <source>
        <dbReference type="Proteomes" id="UP001302602"/>
    </source>
</evidence>
<evidence type="ECO:0000256" key="9">
    <source>
        <dbReference type="ARBA" id="ARBA00048679"/>
    </source>
</evidence>
<dbReference type="GeneID" id="87824303"/>
<dbReference type="Proteomes" id="UP001302602">
    <property type="component" value="Unassembled WGS sequence"/>
</dbReference>
<dbReference type="GO" id="GO:0005524">
    <property type="term" value="F:ATP binding"/>
    <property type="evidence" value="ECO:0007669"/>
    <property type="project" value="UniProtKB-UniRule"/>
</dbReference>
<name>A0AAN6Z2P8_9PEZI</name>
<accession>A0AAN6Z2P8</accession>
<comment type="similarity">
    <text evidence="1">Belongs to the protein kinase superfamily. NEK Ser/Thr protein kinase family. NIMA subfamily.</text>
</comment>
<dbReference type="InterPro" id="IPR008271">
    <property type="entry name" value="Ser/Thr_kinase_AS"/>
</dbReference>
<dbReference type="SMART" id="SM00220">
    <property type="entry name" value="S_TKc"/>
    <property type="match status" value="1"/>
</dbReference>
<dbReference type="GO" id="GO:0004674">
    <property type="term" value="F:protein serine/threonine kinase activity"/>
    <property type="evidence" value="ECO:0007669"/>
    <property type="project" value="UniProtKB-KW"/>
</dbReference>
<comment type="catalytic activity">
    <reaction evidence="8">
        <text>L-threonyl-[protein] + ATP = O-phospho-L-threonyl-[protein] + ADP + H(+)</text>
        <dbReference type="Rhea" id="RHEA:46608"/>
        <dbReference type="Rhea" id="RHEA-COMP:11060"/>
        <dbReference type="Rhea" id="RHEA-COMP:11605"/>
        <dbReference type="ChEBI" id="CHEBI:15378"/>
        <dbReference type="ChEBI" id="CHEBI:30013"/>
        <dbReference type="ChEBI" id="CHEBI:30616"/>
        <dbReference type="ChEBI" id="CHEBI:61977"/>
        <dbReference type="ChEBI" id="CHEBI:456216"/>
        <dbReference type="EC" id="2.7.11.1"/>
    </reaction>
</comment>
<evidence type="ECO:0000256" key="2">
    <source>
        <dbReference type="ARBA" id="ARBA00012513"/>
    </source>
</evidence>
<dbReference type="InterPro" id="IPR000719">
    <property type="entry name" value="Prot_kinase_dom"/>
</dbReference>
<keyword evidence="6 13" id="KW-0418">Kinase</keyword>
<evidence type="ECO:0000256" key="5">
    <source>
        <dbReference type="ARBA" id="ARBA00022741"/>
    </source>
</evidence>
<evidence type="ECO:0000256" key="3">
    <source>
        <dbReference type="ARBA" id="ARBA00022527"/>
    </source>
</evidence>
<dbReference type="PANTHER" id="PTHR43671">
    <property type="entry name" value="SERINE/THREONINE-PROTEIN KINASE NEK"/>
    <property type="match status" value="1"/>
</dbReference>
<gene>
    <name evidence="13" type="ORF">N657DRAFT_473989</name>
</gene>
<dbReference type="InterPro" id="IPR017441">
    <property type="entry name" value="Protein_kinase_ATP_BS"/>
</dbReference>
<dbReference type="EMBL" id="MU853230">
    <property type="protein sequence ID" value="KAK4122678.1"/>
    <property type="molecule type" value="Genomic_DNA"/>
</dbReference>
<dbReference type="PROSITE" id="PS50011">
    <property type="entry name" value="PROTEIN_KINASE_DOM"/>
    <property type="match status" value="1"/>
</dbReference>
<proteinExistence type="inferred from homology"/>
<feature type="binding site" evidence="10">
    <location>
        <position position="35"/>
    </location>
    <ligand>
        <name>ATP</name>
        <dbReference type="ChEBI" id="CHEBI:30616"/>
    </ligand>
</feature>
<keyword evidence="7 10" id="KW-0067">ATP-binding</keyword>
<comment type="catalytic activity">
    <reaction evidence="9">
        <text>L-seryl-[protein] + ATP = O-phospho-L-seryl-[protein] + ADP + H(+)</text>
        <dbReference type="Rhea" id="RHEA:17989"/>
        <dbReference type="Rhea" id="RHEA-COMP:9863"/>
        <dbReference type="Rhea" id="RHEA-COMP:11604"/>
        <dbReference type="ChEBI" id="CHEBI:15378"/>
        <dbReference type="ChEBI" id="CHEBI:29999"/>
        <dbReference type="ChEBI" id="CHEBI:30616"/>
        <dbReference type="ChEBI" id="CHEBI:83421"/>
        <dbReference type="ChEBI" id="CHEBI:456216"/>
        <dbReference type="EC" id="2.7.11.1"/>
    </reaction>
</comment>
<evidence type="ECO:0000256" key="7">
    <source>
        <dbReference type="ARBA" id="ARBA00022840"/>
    </source>
</evidence>
<evidence type="ECO:0000256" key="8">
    <source>
        <dbReference type="ARBA" id="ARBA00047899"/>
    </source>
</evidence>
<dbReference type="InterPro" id="IPR011009">
    <property type="entry name" value="Kinase-like_dom_sf"/>
</dbReference>
<evidence type="ECO:0000256" key="4">
    <source>
        <dbReference type="ARBA" id="ARBA00022679"/>
    </source>
</evidence>
<dbReference type="CDD" id="cd00180">
    <property type="entry name" value="PKc"/>
    <property type="match status" value="1"/>
</dbReference>
<evidence type="ECO:0000256" key="11">
    <source>
        <dbReference type="RuleBase" id="RU000304"/>
    </source>
</evidence>
<evidence type="ECO:0000259" key="12">
    <source>
        <dbReference type="PROSITE" id="PS50011"/>
    </source>
</evidence>
<evidence type="ECO:0000256" key="1">
    <source>
        <dbReference type="ARBA" id="ARBA00010886"/>
    </source>
</evidence>
<evidence type="ECO:0000256" key="6">
    <source>
        <dbReference type="ARBA" id="ARBA00022777"/>
    </source>
</evidence>
<dbReference type="Pfam" id="PF00069">
    <property type="entry name" value="Pkinase"/>
    <property type="match status" value="1"/>
</dbReference>
<dbReference type="AlphaFoldDB" id="A0AAN6Z2P8"/>
<organism evidence="13 14">
    <name type="scientific">Parathielavia appendiculata</name>
    <dbReference type="NCBI Taxonomy" id="2587402"/>
    <lineage>
        <taxon>Eukaryota</taxon>
        <taxon>Fungi</taxon>
        <taxon>Dikarya</taxon>
        <taxon>Ascomycota</taxon>
        <taxon>Pezizomycotina</taxon>
        <taxon>Sordariomycetes</taxon>
        <taxon>Sordariomycetidae</taxon>
        <taxon>Sordariales</taxon>
        <taxon>Chaetomiaceae</taxon>
        <taxon>Parathielavia</taxon>
    </lineage>
</organism>
<reference evidence="13" key="2">
    <citation type="submission" date="2023-05" db="EMBL/GenBank/DDBJ databases">
        <authorList>
            <consortium name="Lawrence Berkeley National Laboratory"/>
            <person name="Steindorff A."/>
            <person name="Hensen N."/>
            <person name="Bonometti L."/>
            <person name="Westerberg I."/>
            <person name="Brannstrom I.O."/>
            <person name="Guillou S."/>
            <person name="Cros-Aarteil S."/>
            <person name="Calhoun S."/>
            <person name="Haridas S."/>
            <person name="Kuo A."/>
            <person name="Mondo S."/>
            <person name="Pangilinan J."/>
            <person name="Riley R."/>
            <person name="Labutti K."/>
            <person name="Andreopoulos B."/>
            <person name="Lipzen A."/>
            <person name="Chen C."/>
            <person name="Yanf M."/>
            <person name="Daum C."/>
            <person name="Ng V."/>
            <person name="Clum A."/>
            <person name="Ohm R."/>
            <person name="Martin F."/>
            <person name="Silar P."/>
            <person name="Natvig D."/>
            <person name="Lalanne C."/>
            <person name="Gautier V."/>
            <person name="Ament-Velasquez S.L."/>
            <person name="Kruys A."/>
            <person name="Hutchinson M.I."/>
            <person name="Powell A.J."/>
            <person name="Barry K."/>
            <person name="Miller A.N."/>
            <person name="Grigoriev I.V."/>
            <person name="Debuchy R."/>
            <person name="Gladieux P."/>
            <person name="Thoren M.H."/>
            <person name="Johannesson H."/>
        </authorList>
    </citation>
    <scope>NUCLEOTIDE SEQUENCE</scope>
    <source>
        <strain evidence="13">CBS 731.68</strain>
    </source>
</reference>
<protein>
    <recommendedName>
        <fullName evidence="2">non-specific serine/threonine protein kinase</fullName>
        <ecNumber evidence="2">2.7.11.1</ecNumber>
    </recommendedName>
</protein>
<keyword evidence="5 10" id="KW-0547">Nucleotide-binding</keyword>
<keyword evidence="4" id="KW-0808">Transferase</keyword>
<dbReference type="PANTHER" id="PTHR43671:SF98">
    <property type="entry name" value="SERINE_THREONINE-PROTEIN KINASE NEK11"/>
    <property type="match status" value="1"/>
</dbReference>
<dbReference type="RefSeq" id="XP_062646449.1">
    <property type="nucleotide sequence ID" value="XM_062787533.1"/>
</dbReference>
<feature type="domain" description="Protein kinase" evidence="12">
    <location>
        <begin position="6"/>
        <end position="285"/>
    </location>
</feature>
<dbReference type="InterPro" id="IPR050660">
    <property type="entry name" value="NEK_Ser/Thr_kinase"/>
</dbReference>
<comment type="caution">
    <text evidence="13">The sequence shown here is derived from an EMBL/GenBank/DDBJ whole genome shotgun (WGS) entry which is preliminary data.</text>
</comment>
<keyword evidence="3 11" id="KW-0723">Serine/threonine-protein kinase</keyword>
<evidence type="ECO:0000313" key="13">
    <source>
        <dbReference type="EMBL" id="KAK4122678.1"/>
    </source>
</evidence>
<evidence type="ECO:0000256" key="10">
    <source>
        <dbReference type="PROSITE-ProRule" id="PRU10141"/>
    </source>
</evidence>